<reference evidence="4" key="1">
    <citation type="journal article" date="2023" name="bioRxiv">
        <title>Complete genome of the Medicago anthracnose fungus, Colletotrichum destructivum, reveals a mini-chromosome-like region within a core chromosome.</title>
        <authorList>
            <person name="Lapalu N."/>
            <person name="Simon A."/>
            <person name="Lu A."/>
            <person name="Plaumann P.-L."/>
            <person name="Amselem J."/>
            <person name="Pigne S."/>
            <person name="Auger A."/>
            <person name="Koch C."/>
            <person name="Dallery J.-F."/>
            <person name="O'Connell R.J."/>
        </authorList>
    </citation>
    <scope>NUCLEOTIDE SEQUENCE [LARGE SCALE GENOMIC DNA]</scope>
    <source>
        <strain evidence="4">CBS 520.97</strain>
    </source>
</reference>
<feature type="region of interest" description="Disordered" evidence="1">
    <location>
        <begin position="25"/>
        <end position="77"/>
    </location>
</feature>
<name>A0AAX4HZW7_9PEZI</name>
<dbReference type="KEGG" id="cdet:87938007"/>
<gene>
    <name evidence="3" type="ORF">CDEST_01504</name>
</gene>
<proteinExistence type="predicted"/>
<dbReference type="RefSeq" id="XP_062773714.1">
    <property type="nucleotide sequence ID" value="XM_062917663.1"/>
</dbReference>
<evidence type="ECO:0000256" key="2">
    <source>
        <dbReference type="SAM" id="SignalP"/>
    </source>
</evidence>
<evidence type="ECO:0000313" key="3">
    <source>
        <dbReference type="EMBL" id="WQF76490.1"/>
    </source>
</evidence>
<organism evidence="3 4">
    <name type="scientific">Colletotrichum destructivum</name>
    <dbReference type="NCBI Taxonomy" id="34406"/>
    <lineage>
        <taxon>Eukaryota</taxon>
        <taxon>Fungi</taxon>
        <taxon>Dikarya</taxon>
        <taxon>Ascomycota</taxon>
        <taxon>Pezizomycotina</taxon>
        <taxon>Sordariomycetes</taxon>
        <taxon>Hypocreomycetidae</taxon>
        <taxon>Glomerellales</taxon>
        <taxon>Glomerellaceae</taxon>
        <taxon>Colletotrichum</taxon>
        <taxon>Colletotrichum destructivum species complex</taxon>
    </lineage>
</organism>
<keyword evidence="4" id="KW-1185">Reference proteome</keyword>
<feature type="compositionally biased region" description="Polar residues" evidence="1">
    <location>
        <begin position="56"/>
        <end position="65"/>
    </location>
</feature>
<evidence type="ECO:0000313" key="4">
    <source>
        <dbReference type="Proteomes" id="UP001322277"/>
    </source>
</evidence>
<feature type="chain" id="PRO_5043960152" evidence="2">
    <location>
        <begin position="21"/>
        <end position="213"/>
    </location>
</feature>
<evidence type="ECO:0000256" key="1">
    <source>
        <dbReference type="SAM" id="MobiDB-lite"/>
    </source>
</evidence>
<keyword evidence="2" id="KW-0732">Signal</keyword>
<dbReference type="GeneID" id="87938007"/>
<dbReference type="AlphaFoldDB" id="A0AAX4HZW7"/>
<dbReference type="EMBL" id="CP137305">
    <property type="protein sequence ID" value="WQF76490.1"/>
    <property type="molecule type" value="Genomic_DNA"/>
</dbReference>
<sequence length="213" mass="22330">MTNLIFVVLFMSVLLPNTNAATLRLPSSRHSHDTRHMAPLASPTPTKPSQDLPESHGSSATNNERTAPDSGDKILSPKGISFEKAKMESRGDGCEAGMHFGPPADTGVIEDCITNLYAKGPEAMCEASAIHCSRKTPTTDSTNTAVQVVDDPTSDGIPCSLIIESLERFLIYCCTGNQSGCGGNIPLGPSSQEGGFNIASSGGSAMIMIEVSE</sequence>
<protein>
    <submittedName>
        <fullName evidence="3">Uncharacterized protein</fullName>
    </submittedName>
</protein>
<dbReference type="Proteomes" id="UP001322277">
    <property type="component" value="Chromosome 1"/>
</dbReference>
<accession>A0AAX4HZW7</accession>
<feature type="signal peptide" evidence="2">
    <location>
        <begin position="1"/>
        <end position="20"/>
    </location>
</feature>